<keyword evidence="2 3" id="KW-0378">Hydrolase</keyword>
<proteinExistence type="inferred from homology"/>
<evidence type="ECO:0000313" key="5">
    <source>
        <dbReference type="EMBL" id="MVB12118.1"/>
    </source>
</evidence>
<dbReference type="Proteomes" id="UP000469440">
    <property type="component" value="Unassembled WGS sequence"/>
</dbReference>
<dbReference type="PRINTS" id="PR00502">
    <property type="entry name" value="NUDIXFAMILY"/>
</dbReference>
<evidence type="ECO:0000313" key="6">
    <source>
        <dbReference type="Proteomes" id="UP000469440"/>
    </source>
</evidence>
<dbReference type="EMBL" id="VWXL01000084">
    <property type="protein sequence ID" value="MVB12118.1"/>
    <property type="molecule type" value="Genomic_DNA"/>
</dbReference>
<keyword evidence="6" id="KW-1185">Reference proteome</keyword>
<feature type="domain" description="Nudix hydrolase" evidence="4">
    <location>
        <begin position="17"/>
        <end position="147"/>
    </location>
</feature>
<dbReference type="InterPro" id="IPR020476">
    <property type="entry name" value="Nudix_hydrolase"/>
</dbReference>
<comment type="caution">
    <text evidence="5">The sequence shown here is derived from an EMBL/GenBank/DDBJ whole genome shotgun (WGS) entry which is preliminary data.</text>
</comment>
<dbReference type="Gene3D" id="3.90.79.10">
    <property type="entry name" value="Nucleoside Triphosphate Pyrophosphohydrolase"/>
    <property type="match status" value="1"/>
</dbReference>
<evidence type="ECO:0000256" key="3">
    <source>
        <dbReference type="RuleBase" id="RU003476"/>
    </source>
</evidence>
<dbReference type="InterPro" id="IPR000086">
    <property type="entry name" value="NUDIX_hydrolase_dom"/>
</dbReference>
<accession>A0A6N8I2F3</accession>
<dbReference type="PANTHER" id="PTHR43046:SF14">
    <property type="entry name" value="MUTT_NUDIX FAMILY PROTEIN"/>
    <property type="match status" value="1"/>
</dbReference>
<dbReference type="PANTHER" id="PTHR43046">
    <property type="entry name" value="GDP-MANNOSE MANNOSYL HYDROLASE"/>
    <property type="match status" value="1"/>
</dbReference>
<name>A0A6N8I2F3_9FIRM</name>
<dbReference type="Pfam" id="PF00293">
    <property type="entry name" value="NUDIX"/>
    <property type="match status" value="1"/>
</dbReference>
<organism evidence="5 6">
    <name type="scientific">Caproicibacter fermentans</name>
    <dbReference type="NCBI Taxonomy" id="2576756"/>
    <lineage>
        <taxon>Bacteria</taxon>
        <taxon>Bacillati</taxon>
        <taxon>Bacillota</taxon>
        <taxon>Clostridia</taxon>
        <taxon>Eubacteriales</taxon>
        <taxon>Acutalibacteraceae</taxon>
        <taxon>Caproicibacter</taxon>
    </lineage>
</organism>
<protein>
    <submittedName>
        <fullName evidence="5">NUDIX domain protein</fullName>
    </submittedName>
</protein>
<dbReference type="SUPFAM" id="SSF55811">
    <property type="entry name" value="Nudix"/>
    <property type="match status" value="1"/>
</dbReference>
<evidence type="ECO:0000256" key="2">
    <source>
        <dbReference type="ARBA" id="ARBA00022801"/>
    </source>
</evidence>
<dbReference type="CDD" id="cd04665">
    <property type="entry name" value="NUDIX_RppH"/>
    <property type="match status" value="1"/>
</dbReference>
<evidence type="ECO:0000259" key="4">
    <source>
        <dbReference type="PROSITE" id="PS51462"/>
    </source>
</evidence>
<reference evidence="5 6" key="1">
    <citation type="submission" date="2019-09" db="EMBL/GenBank/DDBJ databases">
        <title>Genome sequence of Clostridium sp. EA1.</title>
        <authorList>
            <person name="Poehlein A."/>
            <person name="Bengelsdorf F.R."/>
            <person name="Daniel R."/>
        </authorList>
    </citation>
    <scope>NUCLEOTIDE SEQUENCE [LARGE SCALE GENOMIC DNA]</scope>
    <source>
        <strain evidence="5 6">EA1</strain>
    </source>
</reference>
<dbReference type="PROSITE" id="PS00893">
    <property type="entry name" value="NUDIX_BOX"/>
    <property type="match status" value="1"/>
</dbReference>
<evidence type="ECO:0000256" key="1">
    <source>
        <dbReference type="ARBA" id="ARBA00001946"/>
    </source>
</evidence>
<gene>
    <name evidence="5" type="ORF">CAFE_28500</name>
</gene>
<sequence length="149" mass="16960">MKMKTDTVVRFYETVDPSLLKYAVIVARSGGKWVLCRHRDRHTWEVPGGHREPGEEITQAARRELYEETGAARFSLSPVCVYGVSGSINHGTENFGMLFFAEIEDFGPLPPFEIAETALRDEFPAPDCLTYPDIQPQLFRRVLRQIKEG</sequence>
<dbReference type="InterPro" id="IPR014078">
    <property type="entry name" value="Nudix_YtkD"/>
</dbReference>
<dbReference type="GO" id="GO:0016787">
    <property type="term" value="F:hydrolase activity"/>
    <property type="evidence" value="ECO:0007669"/>
    <property type="project" value="UniProtKB-KW"/>
</dbReference>
<dbReference type="InterPro" id="IPR020084">
    <property type="entry name" value="NUDIX_hydrolase_CS"/>
</dbReference>
<comment type="similarity">
    <text evidence="3">Belongs to the Nudix hydrolase family.</text>
</comment>
<dbReference type="AlphaFoldDB" id="A0A6N8I2F3"/>
<dbReference type="PROSITE" id="PS51462">
    <property type="entry name" value="NUDIX"/>
    <property type="match status" value="1"/>
</dbReference>
<comment type="cofactor">
    <cofactor evidence="1">
        <name>Mg(2+)</name>
        <dbReference type="ChEBI" id="CHEBI:18420"/>
    </cofactor>
</comment>
<dbReference type="InterPro" id="IPR015797">
    <property type="entry name" value="NUDIX_hydrolase-like_dom_sf"/>
</dbReference>